<evidence type="ECO:0000313" key="2">
    <source>
        <dbReference type="Proteomes" id="UP001381693"/>
    </source>
</evidence>
<keyword evidence="2" id="KW-1185">Reference proteome</keyword>
<sequence length="63" mass="6936">MSCKPQCSTVLRCVLDSDIKGVFIGYDILMDTTVGGVAECIFNHLDKYDCVEKLIAQTYDGAK</sequence>
<proteinExistence type="predicted"/>
<protein>
    <submittedName>
        <fullName evidence="1">Uncharacterized protein</fullName>
    </submittedName>
</protein>
<dbReference type="EMBL" id="JAXCGZ010009862">
    <property type="protein sequence ID" value="KAK7076092.1"/>
    <property type="molecule type" value="Genomic_DNA"/>
</dbReference>
<accession>A0AAN8X1R1</accession>
<dbReference type="AlphaFoldDB" id="A0AAN8X1R1"/>
<evidence type="ECO:0000313" key="1">
    <source>
        <dbReference type="EMBL" id="KAK7076092.1"/>
    </source>
</evidence>
<comment type="caution">
    <text evidence="1">The sequence shown here is derived from an EMBL/GenBank/DDBJ whole genome shotgun (WGS) entry which is preliminary data.</text>
</comment>
<gene>
    <name evidence="1" type="ORF">SK128_021319</name>
</gene>
<reference evidence="1 2" key="1">
    <citation type="submission" date="2023-11" db="EMBL/GenBank/DDBJ databases">
        <title>Halocaridina rubra genome assembly.</title>
        <authorList>
            <person name="Smith C."/>
        </authorList>
    </citation>
    <scope>NUCLEOTIDE SEQUENCE [LARGE SCALE GENOMIC DNA]</scope>
    <source>
        <strain evidence="1">EP-1</strain>
        <tissue evidence="1">Whole</tissue>
    </source>
</reference>
<name>A0AAN8X1R1_HALRR</name>
<organism evidence="1 2">
    <name type="scientific">Halocaridina rubra</name>
    <name type="common">Hawaiian red shrimp</name>
    <dbReference type="NCBI Taxonomy" id="373956"/>
    <lineage>
        <taxon>Eukaryota</taxon>
        <taxon>Metazoa</taxon>
        <taxon>Ecdysozoa</taxon>
        <taxon>Arthropoda</taxon>
        <taxon>Crustacea</taxon>
        <taxon>Multicrustacea</taxon>
        <taxon>Malacostraca</taxon>
        <taxon>Eumalacostraca</taxon>
        <taxon>Eucarida</taxon>
        <taxon>Decapoda</taxon>
        <taxon>Pleocyemata</taxon>
        <taxon>Caridea</taxon>
        <taxon>Atyoidea</taxon>
        <taxon>Atyidae</taxon>
        <taxon>Halocaridina</taxon>
    </lineage>
</organism>
<dbReference type="Proteomes" id="UP001381693">
    <property type="component" value="Unassembled WGS sequence"/>
</dbReference>
<feature type="non-terminal residue" evidence="1">
    <location>
        <position position="63"/>
    </location>
</feature>